<accession>A0A177VDC6</accession>
<proteinExistence type="predicted"/>
<sequence>MSLPSSSSSSPAKSVSSSTTALSPSSSWERPAPMPLVGRGGAESFQRQDTIRSQQHRIHDLHDRITEYLDNDVQRLTQAVGARRHMSIMTIQGRTYLRQIKAQLDTVRLLREAVAKAQIDADMEQELCNEACLARDEAHVAREKSEELNRKLRAEIERLKAPQLQLQFTATAGDFEDVLKVEYPWTDDGTTVPLSSTDASPMCGSSLTSKIGTSMRTNLESAVGALLGHMGTHTFVIDTVLALFIEQRCTKPWFLVVFPRTIPSVPSFDEVIRSPTLQSSYRWFKTTGIY</sequence>
<evidence type="ECO:0000256" key="1">
    <source>
        <dbReference type="SAM" id="MobiDB-lite"/>
    </source>
</evidence>
<feature type="region of interest" description="Disordered" evidence="1">
    <location>
        <begin position="1"/>
        <end position="56"/>
    </location>
</feature>
<name>A0A177VDC6_9BASI</name>
<evidence type="ECO:0000313" key="5">
    <source>
        <dbReference type="Proteomes" id="UP000836402"/>
    </source>
</evidence>
<reference evidence="2" key="3">
    <citation type="submission" date="2020-10" db="EMBL/GenBank/DDBJ databases">
        <authorList>
            <person name="Sedaghatjoo S."/>
        </authorList>
    </citation>
    <scope>NUCLEOTIDE SEQUENCE</scope>
    <source>
        <strain evidence="2">AZH3</strain>
    </source>
</reference>
<evidence type="ECO:0000313" key="4">
    <source>
        <dbReference type="Proteomes" id="UP000077671"/>
    </source>
</evidence>
<dbReference type="AlphaFoldDB" id="A0A177VDC6"/>
<dbReference type="Proteomes" id="UP000836402">
    <property type="component" value="Unassembled WGS sequence"/>
</dbReference>
<keyword evidence="5" id="KW-1185">Reference proteome</keyword>
<protein>
    <submittedName>
        <fullName evidence="3">Uncharacterized protein</fullName>
    </submittedName>
</protein>
<dbReference type="EMBL" id="LWDD02000214">
    <property type="protein sequence ID" value="KAE8262669.1"/>
    <property type="molecule type" value="Genomic_DNA"/>
</dbReference>
<organism evidence="3 4">
    <name type="scientific">Tilletia caries</name>
    <name type="common">wheat bunt fungus</name>
    <dbReference type="NCBI Taxonomy" id="13290"/>
    <lineage>
        <taxon>Eukaryota</taxon>
        <taxon>Fungi</taxon>
        <taxon>Dikarya</taxon>
        <taxon>Basidiomycota</taxon>
        <taxon>Ustilaginomycotina</taxon>
        <taxon>Exobasidiomycetes</taxon>
        <taxon>Tilletiales</taxon>
        <taxon>Tilletiaceae</taxon>
        <taxon>Tilletia</taxon>
    </lineage>
</organism>
<evidence type="ECO:0000313" key="2">
    <source>
        <dbReference type="EMBL" id="CAD6950426.1"/>
    </source>
</evidence>
<dbReference type="Proteomes" id="UP000077671">
    <property type="component" value="Unassembled WGS sequence"/>
</dbReference>
<comment type="caution">
    <text evidence="3">The sequence shown here is derived from an EMBL/GenBank/DDBJ whole genome shotgun (WGS) entry which is preliminary data.</text>
</comment>
<gene>
    <name evidence="3" type="ORF">A4X03_0g2279</name>
    <name evidence="2" type="ORF">JKIAZH3_G6834</name>
</gene>
<feature type="compositionally biased region" description="Low complexity" evidence="1">
    <location>
        <begin position="1"/>
        <end position="27"/>
    </location>
</feature>
<reference evidence="3" key="2">
    <citation type="journal article" date="2019" name="IMA Fungus">
        <title>Genome sequencing and comparison of five Tilletia species to identify candidate genes for the detection of regulated species infecting wheat.</title>
        <authorList>
            <person name="Nguyen H.D.T."/>
            <person name="Sultana T."/>
            <person name="Kesanakurti P."/>
            <person name="Hambleton S."/>
        </authorList>
    </citation>
    <scope>NUCLEOTIDE SEQUENCE</scope>
    <source>
        <strain evidence="3">DAOMC 238032</strain>
    </source>
</reference>
<evidence type="ECO:0000313" key="3">
    <source>
        <dbReference type="EMBL" id="KAE8262669.1"/>
    </source>
</evidence>
<reference evidence="3" key="1">
    <citation type="submission" date="2016-04" db="EMBL/GenBank/DDBJ databases">
        <authorList>
            <person name="Nguyen H.D."/>
            <person name="Kesanakurti P."/>
            <person name="Cullis J."/>
            <person name="Levesque C.A."/>
            <person name="Hambleton S."/>
        </authorList>
    </citation>
    <scope>NUCLEOTIDE SEQUENCE</scope>
    <source>
        <strain evidence="3">DAOMC 238032</strain>
    </source>
</reference>
<dbReference type="EMBL" id="CAJHJG010005462">
    <property type="protein sequence ID" value="CAD6950426.1"/>
    <property type="molecule type" value="Genomic_DNA"/>
</dbReference>